<dbReference type="Pfam" id="PF00038">
    <property type="entry name" value="Filament"/>
    <property type="match status" value="1"/>
</dbReference>
<evidence type="ECO:0000256" key="3">
    <source>
        <dbReference type="SAM" id="Coils"/>
    </source>
</evidence>
<evidence type="ECO:0000256" key="2">
    <source>
        <dbReference type="ARBA" id="ARBA00023054"/>
    </source>
</evidence>
<keyword evidence="6" id="KW-1185">Reference proteome</keyword>
<dbReference type="AlphaFoldDB" id="A0AAD8FYU3"/>
<dbReference type="PANTHER" id="PTHR47147:SF1">
    <property type="entry name" value="SYNCOILIN"/>
    <property type="match status" value="1"/>
</dbReference>
<dbReference type="PANTHER" id="PTHR47147">
    <property type="entry name" value="SYNCOILIN"/>
    <property type="match status" value="1"/>
</dbReference>
<gene>
    <name evidence="5" type="primary">SYNC</name>
    <name evidence="5" type="ORF">AOXY_G25895</name>
</gene>
<feature type="domain" description="IF rod" evidence="4">
    <location>
        <begin position="44"/>
        <end position="339"/>
    </location>
</feature>
<dbReference type="Gene3D" id="1.20.5.1160">
    <property type="entry name" value="Vasodilator-stimulated phosphoprotein"/>
    <property type="match status" value="1"/>
</dbReference>
<organism evidence="5 6">
    <name type="scientific">Acipenser oxyrinchus oxyrinchus</name>
    <dbReference type="NCBI Taxonomy" id="40147"/>
    <lineage>
        <taxon>Eukaryota</taxon>
        <taxon>Metazoa</taxon>
        <taxon>Chordata</taxon>
        <taxon>Craniata</taxon>
        <taxon>Vertebrata</taxon>
        <taxon>Euteleostomi</taxon>
        <taxon>Actinopterygii</taxon>
        <taxon>Chondrostei</taxon>
        <taxon>Acipenseriformes</taxon>
        <taxon>Acipenseridae</taxon>
        <taxon>Acipenser</taxon>
    </lineage>
</organism>
<sequence length="354" mass="41850">MRSDQLNTQRAAGDRLELTHSIRGGRCFKKRYLIEATDPADSITETDSMEELGNRFQKCIDEVDRLVAQRDSLAHEIIVLQEPMLREIRALHGELTAAWKQKAKVELECHSLREEVRLIKWSLFKTTRECVQCQYTLENQRHDVAQFSIFQEELQNQVCSLSEELSQLKAAQQQRLDQFKQKLEHSRRPRGSLDLTDCRRLSLDFESYLKDGRKSVEEFYEPKVVSLLKRRQASMEALRRTREQAEDLKDKLGPLKREVEGLSLQRTCLEERVMLIQRKRNEDVLQYRETLERLEERIRELKTEVQLQERKKKEMETLKNSLSQELTVYKGCIEVYENIFTATEKPKDTKKELS</sequence>
<keyword evidence="1" id="KW-0403">Intermediate filament</keyword>
<evidence type="ECO:0000259" key="4">
    <source>
        <dbReference type="SMART" id="SM01391"/>
    </source>
</evidence>
<comment type="caution">
    <text evidence="5">The sequence shown here is derived from an EMBL/GenBank/DDBJ whole genome shotgun (WGS) entry which is preliminary data.</text>
</comment>
<reference evidence="5" key="1">
    <citation type="submission" date="2022-02" db="EMBL/GenBank/DDBJ databases">
        <title>Atlantic sturgeon de novo genome assembly.</title>
        <authorList>
            <person name="Stock M."/>
            <person name="Klopp C."/>
            <person name="Guiguen Y."/>
            <person name="Cabau C."/>
            <person name="Parinello H."/>
            <person name="Santidrian Yebra-Pimentel E."/>
            <person name="Kuhl H."/>
            <person name="Dirks R.P."/>
            <person name="Guessner J."/>
            <person name="Wuertz S."/>
            <person name="Du K."/>
            <person name="Schartl M."/>
        </authorList>
    </citation>
    <scope>NUCLEOTIDE SEQUENCE</scope>
    <source>
        <strain evidence="5">STURGEONOMICS-FGT-2020</strain>
        <tissue evidence="5">Whole blood</tissue>
    </source>
</reference>
<feature type="coiled-coil region" evidence="3">
    <location>
        <begin position="228"/>
        <end position="325"/>
    </location>
</feature>
<accession>A0AAD8FYU3</accession>
<dbReference type="SMART" id="SM01391">
    <property type="entry name" value="Filament"/>
    <property type="match status" value="1"/>
</dbReference>
<dbReference type="InterPro" id="IPR039008">
    <property type="entry name" value="IF_rod_dom"/>
</dbReference>
<evidence type="ECO:0000256" key="1">
    <source>
        <dbReference type="ARBA" id="ARBA00022754"/>
    </source>
</evidence>
<keyword evidence="2 3" id="KW-0175">Coiled coil</keyword>
<name>A0AAD8FYU3_ACIOX</name>
<protein>
    <submittedName>
        <fullName evidence="5">Syncoilin-like</fullName>
    </submittedName>
</protein>
<dbReference type="InterPro" id="IPR027702">
    <property type="entry name" value="Syncoilin"/>
</dbReference>
<proteinExistence type="predicted"/>
<evidence type="ECO:0000313" key="6">
    <source>
        <dbReference type="Proteomes" id="UP001230051"/>
    </source>
</evidence>
<dbReference type="Proteomes" id="UP001230051">
    <property type="component" value="Unassembled WGS sequence"/>
</dbReference>
<dbReference type="Gene3D" id="1.20.5.170">
    <property type="match status" value="1"/>
</dbReference>
<evidence type="ECO:0000313" key="5">
    <source>
        <dbReference type="EMBL" id="KAK1156827.1"/>
    </source>
</evidence>
<dbReference type="EMBL" id="JAGXEW010000027">
    <property type="protein sequence ID" value="KAK1156827.1"/>
    <property type="molecule type" value="Genomic_DNA"/>
</dbReference>
<dbReference type="GO" id="GO:0005882">
    <property type="term" value="C:intermediate filament"/>
    <property type="evidence" value="ECO:0007669"/>
    <property type="project" value="UniProtKB-KW"/>
</dbReference>